<name>A9I4A4_BORPD</name>
<protein>
    <submittedName>
        <fullName evidence="1">Uncharacterized protein</fullName>
    </submittedName>
</protein>
<reference evidence="1 2" key="1">
    <citation type="journal article" date="2008" name="BMC Genomics">
        <title>The missing link: Bordetella petrii is endowed with both the metabolic versatility of environmental bacteria and virulence traits of pathogenic Bordetellae.</title>
        <authorList>
            <person name="Gross R."/>
            <person name="Guzman C.A."/>
            <person name="Sebaihia M."/>
            <person name="Martins Dos Santos V.A."/>
            <person name="Pieper D.H."/>
            <person name="Koebnik R."/>
            <person name="Lechner M."/>
            <person name="Bartels D."/>
            <person name="Buhrmester J."/>
            <person name="Choudhuri J.V."/>
            <person name="Ebensen T."/>
            <person name="Gaigalat L."/>
            <person name="Herrmann S."/>
            <person name="Khachane A.N."/>
            <person name="Larisch C."/>
            <person name="Link S."/>
            <person name="Linke B."/>
            <person name="Meyer F."/>
            <person name="Mormann S."/>
            <person name="Nakunst D."/>
            <person name="Rueckert C."/>
            <person name="Schneiker-Bekel S."/>
            <person name="Schulze K."/>
            <person name="Vorhoelter F.J."/>
            <person name="Yevsa T."/>
            <person name="Engle J.T."/>
            <person name="Goldman W.E."/>
            <person name="Puehler A."/>
            <person name="Goebel U.B."/>
            <person name="Goesmann A."/>
            <person name="Bloecker H."/>
            <person name="Kaiser O."/>
            <person name="Martinez-Arias R."/>
        </authorList>
    </citation>
    <scope>NUCLEOTIDE SEQUENCE [LARGE SCALE GENOMIC DNA]</scope>
    <source>
        <strain evidence="2">ATCC BAA-461 / DSM 12804 / CCUG 43448 / CIP 107267 / Se-1111R</strain>
    </source>
</reference>
<gene>
    <name evidence="1" type="ordered locus">Bpet0637</name>
</gene>
<dbReference type="AlphaFoldDB" id="A9I4A4"/>
<dbReference type="KEGG" id="bpt:Bpet0637"/>
<proteinExistence type="predicted"/>
<accession>A9I4A4</accession>
<organism evidence="1 2">
    <name type="scientific">Bordetella petrii (strain ATCC BAA-461 / DSM 12804 / CCUG 43448 / CIP 107267 / Se-1111R)</name>
    <dbReference type="NCBI Taxonomy" id="340100"/>
    <lineage>
        <taxon>Bacteria</taxon>
        <taxon>Pseudomonadati</taxon>
        <taxon>Pseudomonadota</taxon>
        <taxon>Betaproteobacteria</taxon>
        <taxon>Burkholderiales</taxon>
        <taxon>Alcaligenaceae</taxon>
        <taxon>Bordetella</taxon>
    </lineage>
</organism>
<evidence type="ECO:0000313" key="1">
    <source>
        <dbReference type="EMBL" id="CAP40969.1"/>
    </source>
</evidence>
<dbReference type="Proteomes" id="UP000001225">
    <property type="component" value="Chromosome"/>
</dbReference>
<keyword evidence="2" id="KW-1185">Reference proteome</keyword>
<dbReference type="EMBL" id="AM902716">
    <property type="protein sequence ID" value="CAP40969.1"/>
    <property type="molecule type" value="Genomic_DNA"/>
</dbReference>
<sequence>MTTVRSAPEALLNVKELFPASFACVLRIASRSLLVASRLDKTSLIRGLLDTFIITSEGMVLPHRLLRTQVLPGAAYCPQGQQRTIEV</sequence>
<evidence type="ECO:0000313" key="2">
    <source>
        <dbReference type="Proteomes" id="UP000001225"/>
    </source>
</evidence>